<feature type="compositionally biased region" description="Low complexity" evidence="1">
    <location>
        <begin position="10"/>
        <end position="19"/>
    </location>
</feature>
<proteinExistence type="predicted"/>
<organism evidence="2 3">
    <name type="scientific">Galemys pyrenaicus</name>
    <name type="common">Iberian desman</name>
    <name type="synonym">Pyrenean desman</name>
    <dbReference type="NCBI Taxonomy" id="202257"/>
    <lineage>
        <taxon>Eukaryota</taxon>
        <taxon>Metazoa</taxon>
        <taxon>Chordata</taxon>
        <taxon>Craniata</taxon>
        <taxon>Vertebrata</taxon>
        <taxon>Euteleostomi</taxon>
        <taxon>Mammalia</taxon>
        <taxon>Eutheria</taxon>
        <taxon>Laurasiatheria</taxon>
        <taxon>Eulipotyphla</taxon>
        <taxon>Talpidae</taxon>
        <taxon>Galemys</taxon>
    </lineage>
</organism>
<dbReference type="AlphaFoldDB" id="A0A8J6A9X2"/>
<accession>A0A8J6A9X2</accession>
<reference evidence="2" key="1">
    <citation type="journal article" date="2021" name="Evol. Appl.">
        <title>The genome of the Pyrenean desman and the effects of bottlenecks and inbreeding on the genomic landscape of an endangered species.</title>
        <authorList>
            <person name="Escoda L."/>
            <person name="Castresana J."/>
        </authorList>
    </citation>
    <scope>NUCLEOTIDE SEQUENCE</scope>
    <source>
        <strain evidence="2">IBE-C5619</strain>
    </source>
</reference>
<evidence type="ECO:0000313" key="3">
    <source>
        <dbReference type="Proteomes" id="UP000700334"/>
    </source>
</evidence>
<comment type="caution">
    <text evidence="2">The sequence shown here is derived from an EMBL/GenBank/DDBJ whole genome shotgun (WGS) entry which is preliminary data.</text>
</comment>
<name>A0A8J6A9X2_GALPY</name>
<dbReference type="EMBL" id="JAGFMF010011769">
    <property type="protein sequence ID" value="KAG8513295.1"/>
    <property type="molecule type" value="Genomic_DNA"/>
</dbReference>
<dbReference type="Pfam" id="PF14945">
    <property type="entry name" value="LLC1"/>
    <property type="match status" value="1"/>
</dbReference>
<gene>
    <name evidence="2" type="ORF">J0S82_018622</name>
</gene>
<evidence type="ECO:0000313" key="2">
    <source>
        <dbReference type="EMBL" id="KAG8513295.1"/>
    </source>
</evidence>
<sequence>MPGQLSSHGSPASSDVAASDSREERWCLVRARPREREAHPPAPSTLLLRLGQSSGKYRLKAENEARQNWGQNWGFLTTPLEEVNTDFMSPEVMESIISKHKRLPSV</sequence>
<protein>
    <submittedName>
        <fullName evidence="2">Uncharacterized protein</fullName>
    </submittedName>
</protein>
<feature type="region of interest" description="Disordered" evidence="1">
    <location>
        <begin position="1"/>
        <end position="23"/>
    </location>
</feature>
<evidence type="ECO:0000256" key="1">
    <source>
        <dbReference type="SAM" id="MobiDB-lite"/>
    </source>
</evidence>
<dbReference type="Proteomes" id="UP000700334">
    <property type="component" value="Unassembled WGS sequence"/>
</dbReference>
<keyword evidence="3" id="KW-1185">Reference proteome</keyword>
<dbReference type="InterPro" id="IPR020339">
    <property type="entry name" value="C20orf85-like"/>
</dbReference>